<accession>A0A1G2E901</accession>
<dbReference type="STRING" id="1801668.A3D46_00640"/>
<dbReference type="Gene3D" id="3.10.20.30">
    <property type="match status" value="1"/>
</dbReference>
<dbReference type="InterPro" id="IPR043519">
    <property type="entry name" value="NT_sf"/>
</dbReference>
<dbReference type="Gene3D" id="3.30.460.10">
    <property type="entry name" value="Beta Polymerase, domain 2"/>
    <property type="match status" value="1"/>
</dbReference>
<dbReference type="InterPro" id="IPR033655">
    <property type="entry name" value="TGS_RelA/SpoT"/>
</dbReference>
<comment type="caution">
    <text evidence="5">The sequence shown here is derived from an EMBL/GenBank/DDBJ whole genome shotgun (WGS) entry which is preliminary data.</text>
</comment>
<dbReference type="NCBIfam" id="TIGR00691">
    <property type="entry name" value="spoT_relA"/>
    <property type="match status" value="1"/>
</dbReference>
<dbReference type="GO" id="GO:0015969">
    <property type="term" value="P:guanosine tetraphosphate metabolic process"/>
    <property type="evidence" value="ECO:0007669"/>
    <property type="project" value="InterPro"/>
</dbReference>
<dbReference type="SUPFAM" id="SSF81271">
    <property type="entry name" value="TGS-like"/>
    <property type="match status" value="1"/>
</dbReference>
<evidence type="ECO:0000313" key="5">
    <source>
        <dbReference type="EMBL" id="OGZ21761.1"/>
    </source>
</evidence>
<dbReference type="PANTHER" id="PTHR21262:SF31">
    <property type="entry name" value="GTP PYROPHOSPHOKINASE"/>
    <property type="match status" value="1"/>
</dbReference>
<evidence type="ECO:0000259" key="3">
    <source>
        <dbReference type="PROSITE" id="PS51831"/>
    </source>
</evidence>
<dbReference type="Pfam" id="PF02824">
    <property type="entry name" value="TGS"/>
    <property type="match status" value="1"/>
</dbReference>
<dbReference type="AlphaFoldDB" id="A0A1G2E901"/>
<comment type="similarity">
    <text evidence="2">Belongs to the relA/spoT family.</text>
</comment>
<dbReference type="CDD" id="cd05399">
    <property type="entry name" value="NT_Rel-Spo_like"/>
    <property type="match status" value="1"/>
</dbReference>
<dbReference type="FunFam" id="1.10.3210.10:FF:000001">
    <property type="entry name" value="GTP pyrophosphokinase RelA"/>
    <property type="match status" value="1"/>
</dbReference>
<evidence type="ECO:0000259" key="4">
    <source>
        <dbReference type="PROSITE" id="PS51880"/>
    </source>
</evidence>
<dbReference type="Proteomes" id="UP000178703">
    <property type="component" value="Unassembled WGS sequence"/>
</dbReference>
<feature type="domain" description="HD" evidence="3">
    <location>
        <begin position="41"/>
        <end position="154"/>
    </location>
</feature>
<dbReference type="GO" id="GO:0005886">
    <property type="term" value="C:plasma membrane"/>
    <property type="evidence" value="ECO:0007669"/>
    <property type="project" value="TreeGrafter"/>
</dbReference>
<dbReference type="InterPro" id="IPR012675">
    <property type="entry name" value="Beta-grasp_dom_sf"/>
</dbReference>
<dbReference type="PROSITE" id="PS51880">
    <property type="entry name" value="TGS"/>
    <property type="match status" value="1"/>
</dbReference>
<dbReference type="InterPro" id="IPR004095">
    <property type="entry name" value="TGS"/>
</dbReference>
<dbReference type="SUPFAM" id="SSF109604">
    <property type="entry name" value="HD-domain/PDEase-like"/>
    <property type="match status" value="1"/>
</dbReference>
<dbReference type="PANTHER" id="PTHR21262">
    <property type="entry name" value="GUANOSINE-3',5'-BIS DIPHOSPHATE 3'-PYROPHOSPHOHYDROLASE"/>
    <property type="match status" value="1"/>
</dbReference>
<evidence type="ECO:0000256" key="2">
    <source>
        <dbReference type="RuleBase" id="RU003847"/>
    </source>
</evidence>
<evidence type="ECO:0000313" key="6">
    <source>
        <dbReference type="Proteomes" id="UP000178703"/>
    </source>
</evidence>
<evidence type="ECO:0008006" key="7">
    <source>
        <dbReference type="Google" id="ProtNLM"/>
    </source>
</evidence>
<dbReference type="InterPro" id="IPR006674">
    <property type="entry name" value="HD_domain"/>
</dbReference>
<dbReference type="SUPFAM" id="SSF81301">
    <property type="entry name" value="Nucleotidyltransferase"/>
    <property type="match status" value="1"/>
</dbReference>
<sequence length="576" mass="66724">MPNQQFQQILKNTSNLKLIKSAFEFAKNAHQEQKRASGEDYISHPLRVAQILSEMKLDPKTVAAGFLHDVADDTKKTLEDIEKEFGQEIAFLVNGVSKLGKLRYPKEGLQVEPIEMRIKNPIDLRAENLRKMFFAMAEDLRVVLIKLADRLDNMETLSSVQPEKQKRIALETLEIFAPLANRLGIGDMRSRLQDLAFIYLYPKEYEWLIKNVEERYETRKKYLESFKKVLIKIFQKERIKIIDIHYRPKHYWTLYQKLLQHEMSFDRVYDLVALRIIVEDVKTCYEVLGIIHKFWKPLPGRIKDYIAFPKPNGYRALHTTCLCLGGKITEIQIKTKEMHEEAEYGITAHWAMKEGINLKSQGKRFSWVQQLKDWQSKISESKDFLEGLKIDFFKNRIFVFTPKGDVIDLPEGACAIDFAYMVHSNIGDRCKAAKVNGKMIQISRPLKNGDLVEILVDKNQKPSRDWLKFVKTGLARSRIKSFLKQDSPAEGLKNFLKKTAEIIRFPKLRRAKLGSPKKKTPKIEMVVSLAGQTGIQIHLAKCCLPKPAEKIKAYITKDRGATVHKADCRDMKEIQK</sequence>
<dbReference type="SMART" id="SM00954">
    <property type="entry name" value="RelA_SpoT"/>
    <property type="match status" value="1"/>
</dbReference>
<feature type="domain" description="TGS" evidence="4">
    <location>
        <begin position="395"/>
        <end position="456"/>
    </location>
</feature>
<dbReference type="EMBL" id="MHMD01000016">
    <property type="protein sequence ID" value="OGZ21761.1"/>
    <property type="molecule type" value="Genomic_DNA"/>
</dbReference>
<dbReference type="CDD" id="cd01668">
    <property type="entry name" value="TGS_RSH"/>
    <property type="match status" value="1"/>
</dbReference>
<comment type="function">
    <text evidence="2">In eubacteria ppGpp (guanosine 3'-diphosphate 5'-diphosphate) is a mediator of the stringent response that coordinates a variety of cellular activities in response to changes in nutritional abundance.</text>
</comment>
<dbReference type="FunFam" id="3.10.20.30:FF:000002">
    <property type="entry name" value="GTP pyrophosphokinase (RelA/SpoT)"/>
    <property type="match status" value="1"/>
</dbReference>
<reference evidence="5 6" key="1">
    <citation type="journal article" date="2016" name="Nat. Commun.">
        <title>Thousands of microbial genomes shed light on interconnected biogeochemical processes in an aquifer system.</title>
        <authorList>
            <person name="Anantharaman K."/>
            <person name="Brown C.T."/>
            <person name="Hug L.A."/>
            <person name="Sharon I."/>
            <person name="Castelle C.J."/>
            <person name="Probst A.J."/>
            <person name="Thomas B.C."/>
            <person name="Singh A."/>
            <person name="Wilkins M.J."/>
            <person name="Karaoz U."/>
            <person name="Brodie E.L."/>
            <person name="Williams K.H."/>
            <person name="Hubbard S.S."/>
            <person name="Banfield J.F."/>
        </authorList>
    </citation>
    <scope>NUCLEOTIDE SEQUENCE [LARGE SCALE GENOMIC DNA]</scope>
</reference>
<dbReference type="Pfam" id="PF04607">
    <property type="entry name" value="RelA_SpoT"/>
    <property type="match status" value="1"/>
</dbReference>
<dbReference type="InterPro" id="IPR012676">
    <property type="entry name" value="TGS-like"/>
</dbReference>
<dbReference type="Pfam" id="PF13328">
    <property type="entry name" value="HD_4"/>
    <property type="match status" value="1"/>
</dbReference>
<dbReference type="CDD" id="cd00077">
    <property type="entry name" value="HDc"/>
    <property type="match status" value="1"/>
</dbReference>
<comment type="pathway">
    <text evidence="1">Purine metabolism.</text>
</comment>
<proteinExistence type="inferred from homology"/>
<dbReference type="FunFam" id="3.30.460.10:FF:000001">
    <property type="entry name" value="GTP pyrophosphokinase RelA"/>
    <property type="match status" value="1"/>
</dbReference>
<dbReference type="InterPro" id="IPR003607">
    <property type="entry name" value="HD/PDEase_dom"/>
</dbReference>
<organism evidence="5 6">
    <name type="scientific">Candidatus Nealsonbacteria bacterium RIFCSPHIGHO2_02_FULL_43_13</name>
    <dbReference type="NCBI Taxonomy" id="1801668"/>
    <lineage>
        <taxon>Bacteria</taxon>
        <taxon>Candidatus Nealsoniibacteriota</taxon>
    </lineage>
</organism>
<protein>
    <recommendedName>
        <fullName evidence="7">TGS domain-containing protein</fullName>
    </recommendedName>
</protein>
<gene>
    <name evidence="5" type="ORF">A3D46_00640</name>
</gene>
<name>A0A1G2E901_9BACT</name>
<feature type="non-terminal residue" evidence="5">
    <location>
        <position position="576"/>
    </location>
</feature>
<dbReference type="InterPro" id="IPR004811">
    <property type="entry name" value="RelA/Spo_fam"/>
</dbReference>
<dbReference type="SMART" id="SM00471">
    <property type="entry name" value="HDc"/>
    <property type="match status" value="1"/>
</dbReference>
<dbReference type="Gene3D" id="1.10.3210.10">
    <property type="entry name" value="Hypothetical protein af1432"/>
    <property type="match status" value="1"/>
</dbReference>
<dbReference type="InterPro" id="IPR007685">
    <property type="entry name" value="RelA_SpoT"/>
</dbReference>
<dbReference type="PROSITE" id="PS51831">
    <property type="entry name" value="HD"/>
    <property type="match status" value="1"/>
</dbReference>
<evidence type="ECO:0000256" key="1">
    <source>
        <dbReference type="ARBA" id="ARBA00025704"/>
    </source>
</evidence>